<dbReference type="FunFam" id="1.20.920.30:FF:000006">
    <property type="entry name" value="Cytoplasmic dynein 2 heavy chain 1"/>
    <property type="match status" value="1"/>
</dbReference>
<dbReference type="Proteomes" id="UP001292094">
    <property type="component" value="Unassembled WGS sequence"/>
</dbReference>
<keyword evidence="14" id="KW-0472">Membrane</keyword>
<evidence type="ECO:0000259" key="24">
    <source>
        <dbReference type="SMART" id="SM00382"/>
    </source>
</evidence>
<dbReference type="InterPro" id="IPR041658">
    <property type="entry name" value="AAA_lid_11"/>
</dbReference>
<evidence type="ECO:0000256" key="6">
    <source>
        <dbReference type="ARBA" id="ARBA00022490"/>
    </source>
</evidence>
<dbReference type="Pfam" id="PF12775">
    <property type="entry name" value="AAA_7"/>
    <property type="match status" value="1"/>
</dbReference>
<name>A0AAE1Q0U0_9EUCA</name>
<evidence type="ECO:0000256" key="10">
    <source>
        <dbReference type="ARBA" id="ARBA00022840"/>
    </source>
</evidence>
<dbReference type="GO" id="GO:0030030">
    <property type="term" value="P:cell projection organization"/>
    <property type="evidence" value="ECO:0007669"/>
    <property type="project" value="UniProtKB-KW"/>
</dbReference>
<keyword evidence="6" id="KW-0963">Cytoplasm</keyword>
<dbReference type="InterPro" id="IPR035706">
    <property type="entry name" value="AAA_9"/>
</dbReference>
<dbReference type="FunFam" id="3.20.180.20:FF:000002">
    <property type="entry name" value="Cytoplasmic dynein heavy chain 1"/>
    <property type="match status" value="1"/>
</dbReference>
<dbReference type="GO" id="GO:0005524">
    <property type="term" value="F:ATP binding"/>
    <property type="evidence" value="ECO:0007669"/>
    <property type="project" value="UniProtKB-KW"/>
</dbReference>
<keyword evidence="11" id="KW-0243">Dynein</keyword>
<accession>A0AAE1Q0U0</accession>
<keyword evidence="9" id="KW-0970">Cilium biogenesis/degradation</keyword>
<dbReference type="FunFam" id="1.20.1270.280:FF:000006">
    <property type="entry name" value="Dynein cytoplasmic 2 heavy chain 1"/>
    <property type="match status" value="1"/>
</dbReference>
<evidence type="ECO:0000256" key="21">
    <source>
        <dbReference type="ARBA" id="ARBA00083259"/>
    </source>
</evidence>
<keyword evidence="26" id="KW-1185">Reference proteome</keyword>
<dbReference type="GO" id="GO:0005874">
    <property type="term" value="C:microtubule"/>
    <property type="evidence" value="ECO:0007669"/>
    <property type="project" value="UniProtKB-KW"/>
</dbReference>
<comment type="subunit">
    <text evidence="19">The cytoplasmic dynein complex 2 is probably composed by a heavy chain DYNC2H1 homodimer and a number of DYNC2LI1 light intermediate chains.</text>
</comment>
<dbReference type="InterPro" id="IPR042222">
    <property type="entry name" value="Dynein_2_N"/>
</dbReference>
<dbReference type="GO" id="GO:0008569">
    <property type="term" value="F:minus-end-directed microtubule motor activity"/>
    <property type="evidence" value="ECO:0007669"/>
    <property type="project" value="InterPro"/>
</dbReference>
<dbReference type="Pfam" id="PF08393">
    <property type="entry name" value="DHC_N2"/>
    <property type="match status" value="1"/>
</dbReference>
<dbReference type="Gene3D" id="1.10.8.710">
    <property type="match status" value="1"/>
</dbReference>
<dbReference type="FunFam" id="1.10.8.720:FF:000006">
    <property type="entry name" value="cytoplasmic dynein 2 heavy chain 1"/>
    <property type="match status" value="1"/>
</dbReference>
<dbReference type="Pfam" id="PF22597">
    <property type="entry name" value="DYN_lid"/>
    <property type="match status" value="1"/>
</dbReference>
<dbReference type="Pfam" id="PF08385">
    <property type="entry name" value="DHC_N1"/>
    <property type="match status" value="1"/>
</dbReference>
<keyword evidence="10" id="KW-0067">ATP-binding</keyword>
<dbReference type="FunFam" id="3.40.50.300:FF:000071">
    <property type="entry name" value="Cytoplasmic dynein heavy chain 1"/>
    <property type="match status" value="1"/>
</dbReference>
<dbReference type="GO" id="GO:0007018">
    <property type="term" value="P:microtubule-based movement"/>
    <property type="evidence" value="ECO:0007669"/>
    <property type="project" value="InterPro"/>
</dbReference>
<comment type="similarity">
    <text evidence="3">Belongs to the dynein heavy chain family.</text>
</comment>
<dbReference type="InterPro" id="IPR049400">
    <property type="entry name" value="DYNC2H1_AAA_dom"/>
</dbReference>
<dbReference type="FunFam" id="1.20.920.20:FF:000002">
    <property type="entry name" value="Cytoplasmic dynein 1 heavy chain"/>
    <property type="match status" value="1"/>
</dbReference>
<dbReference type="Pfam" id="PF12780">
    <property type="entry name" value="AAA_8"/>
    <property type="match status" value="1"/>
</dbReference>
<dbReference type="GO" id="GO:0051959">
    <property type="term" value="F:dynein light intermediate chain binding"/>
    <property type="evidence" value="ECO:0007669"/>
    <property type="project" value="InterPro"/>
</dbReference>
<dbReference type="InterPro" id="IPR041228">
    <property type="entry name" value="Dynein_C"/>
</dbReference>
<feature type="domain" description="AAA+ ATPase" evidence="24">
    <location>
        <begin position="1966"/>
        <end position="2121"/>
    </location>
</feature>
<evidence type="ECO:0000256" key="3">
    <source>
        <dbReference type="ARBA" id="ARBA00008887"/>
    </source>
</evidence>
<dbReference type="Gene3D" id="1.20.920.20">
    <property type="match status" value="1"/>
</dbReference>
<dbReference type="PANTHER" id="PTHR45703:SF22">
    <property type="entry name" value="DYNEIN CYTOPLASMIC 2 HEAVY CHAIN 1"/>
    <property type="match status" value="1"/>
</dbReference>
<evidence type="ECO:0000256" key="2">
    <source>
        <dbReference type="ARBA" id="ARBA00004430"/>
    </source>
</evidence>
<evidence type="ECO:0000256" key="19">
    <source>
        <dbReference type="ARBA" id="ARBA00064100"/>
    </source>
</evidence>
<dbReference type="InterPro" id="IPR003593">
    <property type="entry name" value="AAA+_ATPase"/>
</dbReference>
<dbReference type="Gene3D" id="1.20.140.100">
    <property type="entry name" value="Dynein heavy chain, N-terminal domain 2"/>
    <property type="match status" value="1"/>
</dbReference>
<evidence type="ECO:0000256" key="14">
    <source>
        <dbReference type="ARBA" id="ARBA00023136"/>
    </source>
</evidence>
<dbReference type="InterPro" id="IPR024743">
    <property type="entry name" value="Dynein_HC_stalk"/>
</dbReference>
<dbReference type="FunFam" id="3.40.50.300:FF:000598">
    <property type="entry name" value="Dynein cytoplasmic 2 heavy chain 1"/>
    <property type="match status" value="1"/>
</dbReference>
<sequence length="4274" mass="485990">MGSLDVRKNFLVNTAGNYFDVELTEGQVDLLHQDVNLNTFLDSGNCQLLGAQIIQNEGGIIFNTKIDSSLKKDKFLVFFKMKPDVITGDNLRDIFVSSMIDSPITSLYHSLQKLYAPILLKDTEWSTMLDPKLQALVTELSDGLGSLLRKSDSQQQNDSTSVSKRLSGILSVQDETSYWADTANNPKSQEEKETARSFYNCLEPVSKEFSGMDAVSLVDADDMLENTQNGLEELWRLDFAQVRMSHLLDVLANQLSRYVQAGALLTNLFRGKLSDEDLWAGQYNQIEKSLSEGISVCDRWVDTCNNLTSIYWKSGADQMWEGKPFIPDYCKNVSKRLNEILSLRTLHKQLTRLLSLSEQEDLKTAEAFKPFSGLKPVQYNPYTEPLWQAAVRQFENSLKPAEQRIAGKLRSQLRHMNSSAYQLMQEFKRYKELIKRESIQAELIAEREMLLSELSSYIRTLRSDFSTTSVNGPRRLANVPEVVSNIYWVKPIHAKVLDIGKTADALLSDLSGHEELKKNISEFCEELEEYHNDQYDSWSREMLHSIDTQELSLATDAPVLSFSKGRLLRVNYNPRLVGLIREVSQLAILGHSLHPKIIKMAQLAQQFMKQAKTLEEIANFHNTIGDQMIPSQRPMMLEAALALSGLVQEQTTITWSNTTQLDAYIAKLKAATHRLARENKQLAQCHLIIKERVLTLMNTDLLRHQARWKELLKEMRSVMHQLEEKGFVDQKSWCSHWDRQLYKALEHQYQLGIEALNQNLPDFKVELTYRQQRLQFLPPMEEIRMKYYGQLKRFLAIPYHFKGVNEVNEHPVFPTIVDRNAHRFGQLFQRAEELFERLESVKERFLDLCALGSCDIELLVEKNCKTAEDWDRNFRASKAKGQEIGKLPNTEEKLDCFSISFQPLRVELEIMNRRYWDILVQALHNAIITDINTIEKFTEEAVEVLRRQPQTVEEIANASNKHAEYAKRTEEMVELYNEAERKNKTLASWTKERVEQLSRVTMQWDNYKTLMENHEQIVAKQIESIMGNLESQTNNFNSEVEKFGMRWYQLRPKEDQLESDADVQTSIAFIAEKRLEWDQLMETRDRLNKEYAHFNMGEPFFPEVEGIEGDIQNHEKVWGLFDEFNNSMQQFADEEWIVFRSKTYKFEEFLNNWGDKLRSSGETTPVTVRVIHDLEKYRVMLPVLKYVRGEVFSEKHWIEMYSLLGIPTTTTLDKLTFGHFLKVRDELVHHTDTLKEMNSKAAGEIVIRQALGELDVWEVDARFILVPHIDSGNNQISLIKEWKDIINKVGDHQSLLQSLKDSPYFPAFADRARVWEQRLADLDEYLSNLNHIQRKWVYLEPIFGRGALPNEQGRFRRVDDDFKSIMGDVARDSKVVSLCRINGIRTTLVTLLDQLARCQKSLNEYLEEKRSTFPRFYFIGDDDLLEILGQATNPEVIQSHLKKLFAGIHFVRFDENNSHIVAMKSLEGEDVALKNPVKITTQVEDWLSQLSDEMKKTLSQQLMECLAEGRTESGMDPLKFPSQILCLADAILFTERCEESVKEGALTHFKKELEAKLESYTSVDLSSGDSAEEKTDSHVLELKLKALILDTIHNIDVVNGLLTAATTTLSDWAWQKQLRFYINDKGSAYMRMVDSMFDYTYEYQGNAPKLVHTPLTDKCYLTMTQGMHMGLGGNPYGPAGTGKTESVKALGGLFGRQVLVFNCDEGIDVKSMGRIFVGLVKCGAWGCFDEFNRLEEAVLSAVSMQIQTIQAALKSHAATTTLLDKEVPVDRNSGIFITMNPAGKGYGGRQKLPDNLKQLFRPVAMSRPDNELIAEVILFSEGFKDAKSLGRKLVAIFSLSKELLTPQQHYDWGLRALKTVLKGSGNLLQNYRKKMSEEEQSSELKPDVEAELVVQALRINTLSKLTFSDSSRFDDLVRDVFPDVKFRGVGYESLAEVLQEVFQEMSLIPNERQIKKALELYEQLQQRMGVVIVGPSGSGKTTLWQTLRQALLKIDTKIKKYVMNPKAMPRQQLLGHIDHDTREWSDGVLTASARQVVREPTDVTSWIICDGDIDPEWIESLNSVLDDNRLLTMPSGERIQFGPNVNFIFETHDLSSASPATISRMGMIFLSDEDTNIHAVVNAWLNSQSEKSKSYLEPYIEQYFFQALEWVLKAGEAQVETTLVGWVLNGLSHLHEVTSKSHFALALIRGLGGNLPETARTEFAREVYSWVGEHVSDQRKPLNTYYDATRDRLEAYTSDITDNVNINSSDVPLILTADAKCSLDYFGPWLQLETQQPFILVGPEGCGKSLLLHHCFSKLRSTQVTMIHCSAYTAPQHVLQKLSQMCMVISTNTGRVYRPKDCERLIVYLKDLNLPKPDKWGTCQLITFLQQVVTYKGFYDHNLEWVGLEGVQVVASMTGGSALGRHKLSTRFTSIVRIASVGYPEREQLVSVYSVYLQSVLGSVCSNHPAWSTPTKAQQLATSMVTIYNQVRDAFSVDDYSHYLFTPRDLTRWTLGLLRYNIPPDNTTLQPLLQVWLYEACRLFRDKLVEEEDVQKFDAAILSTTQSDWSVDLHDHITHSYFVTAAVPSVAPGAPLPPHGHQLGCMNQKDWEQMVEAAVLSYSREKQDLNLLIFTEVLESMSRVDRILTTPGGSMLLAGRSGVGRRTAVTVMAHQHGIKIFTPSVTLGYNIKHFKNDLKQVMQTAGVEGQQVLLLLEDHHLVNAAFLETINSLLMAGEVPGLYTPEELDPLLMPLRDQAAHEGFRGSHYAYFASRVLKNLHIALIMDSSSQDFSVQCESNPALYKQCAVLWMEAWSRQTMIQIPDMLLTESEKDTNSGTEFLSSFLVIHESLPLHLATPRRYLSLLHSYRTIHNDKKEGVIQRQHHLKAGVAKLNEAREVVTRLKGEAAKKEAVLGEKQGEANKALQLITDTMKNANEQKVQMEALKDQTLTENKKIAERKKDIDEELAEIEPLVREAKEAVGNIKSEALTEIRSLRAPPEVIRDILEGVLRLMGVQDTSWNSMKTFLAKRGIKEDIRSYDPRDVSQEGRRSVEKLLKDRAESFTPAVAKRASTAAAPLAVWVKTNVRFSYVLEKVKPLEHEQNKLQRNLERAEAQIGELSAGLDDVDKEVSVLREKLNRSTKEATEVEFHLNKAQETITAAESLVTKLEGEFQRWSRQVSELEDGLNGLPREALLAAAFITYLSEAPEDVRKKTLAHWSRLLKITAFDLRRFLSSEREQLQWKTEGLPSDQLSIENALVILQTGMRPFLIDPSCRATSWLQEHLSGSTTVEVTTQQDPKFATTLELAVRFGKTLIVQEVDYIEPLLFPLLRRDLICQGPRFVVELGEKTLDYNENFQLFLATRSPESELPPHAASILTSVNFTTTRAGLTGQLLAATLQVEKPELEVRRTDLLRQEEDLKVQLVTLEDQLLTTLAESKGNILENKELLASLEQAKSSAATIESSLKESMSLQESLENERKAYLPLSQAAANLYFVISDLSKLNNMYRFSLNAFHSLFHKALQTPQDGSNTDQRIRSLQRALVDLVYSYISRSLFKADRLMFALHLVHGMYPDHFQKNEWEALTGQIVTDVRADITDFKAALPKWIDEERAYAVAHLKQTFPSMYELLQLNELSLWSGFARSSHCENDMPVQLGQKLSPFQQLLIIQAIRPDRLQSAMVNFASRSLGLKEVSPPALNLRRLLPETSAGEPILVIISPGADPSQELTDLVKNTVGHNNYHEVAMGQGQSEVALRLLRECCASGHWLCLKNLHLVTAWLPILEKELNALQPHQDFRLWLTAEPHAKFTPIILQTTLKVTYEAPAGVKKNLQRTYDSWSPELVARGNSVSRAQALFVLAWFHAIVQERRTYIPQGWSKFYEFSLADLKAGADILDRLFKQDGGDVKWNFVHGLFVNAIYGGRVDNTWDLKVLTAYVNIFFNNDVIGGRKLTSGQLAHNITLPTTVNFQDYTSLIRDLPDEDDSAYFGLPANIERSWQRIVSLQVISQLKILMRSPELASRFDRDKWHSQLSPVLNLWKKLNQGASLIQTKVALPTSSAESPVKAFVQLEYYTVISVVQTVHRSLAQLSKVIRGTLLLTTEVQKLAEALLRQETPSSWQKLWEGPEDPLEYLRSLIRRAVGIEKWSSKSEQTTLLREALDLSELLHPATFINALRQQTAREYGTSMDSLEFVTSWSRGGIPDAKVAMKWSGLQMEGATFDGSRLLHNTHDSPSITVAPLCTVAWMPKAAKTRVYHEELLSVPVYSSPDREQVVGSVDVPCPLPHYEWNQAGVALFLIT</sequence>
<dbReference type="FunFam" id="1.10.8.710:FF:000006">
    <property type="entry name" value="cytoplasmic dynein 2 heavy chain 1"/>
    <property type="match status" value="1"/>
</dbReference>
<dbReference type="Gene3D" id="1.10.8.720">
    <property type="entry name" value="Region D6 of dynein motor"/>
    <property type="match status" value="1"/>
</dbReference>
<reference evidence="25" key="1">
    <citation type="submission" date="2023-11" db="EMBL/GenBank/DDBJ databases">
        <title>Genome assemblies of two species of porcelain crab, Petrolisthes cinctipes and Petrolisthes manimaculis (Anomura: Porcellanidae).</title>
        <authorList>
            <person name="Angst P."/>
        </authorList>
    </citation>
    <scope>NUCLEOTIDE SEQUENCE</scope>
    <source>
        <strain evidence="25">PB745_02</strain>
        <tissue evidence="25">Gill</tissue>
    </source>
</reference>
<dbReference type="FunFam" id="3.40.50.300:FF:001810">
    <property type="entry name" value="Cytoplasmic dynein 2 heavy chain 1"/>
    <property type="match status" value="1"/>
</dbReference>
<dbReference type="InterPro" id="IPR024317">
    <property type="entry name" value="Dynein_heavy_chain_D4_dom"/>
</dbReference>
<dbReference type="SMART" id="SM00382">
    <property type="entry name" value="AAA"/>
    <property type="match status" value="3"/>
</dbReference>
<dbReference type="InterPro" id="IPR043160">
    <property type="entry name" value="Dynein_C_barrel"/>
</dbReference>
<evidence type="ECO:0000256" key="16">
    <source>
        <dbReference type="ARBA" id="ARBA00023212"/>
    </source>
</evidence>
<dbReference type="Pfam" id="PF12781">
    <property type="entry name" value="AAA_9"/>
    <property type="match status" value="1"/>
</dbReference>
<dbReference type="Pfam" id="PF12777">
    <property type="entry name" value="MT"/>
    <property type="match status" value="1"/>
</dbReference>
<dbReference type="InterPro" id="IPR043157">
    <property type="entry name" value="Dynein_AAA1S"/>
</dbReference>
<dbReference type="InterPro" id="IPR013602">
    <property type="entry name" value="Dynein_heavy_linker"/>
</dbReference>
<dbReference type="GO" id="GO:0005886">
    <property type="term" value="C:plasma membrane"/>
    <property type="evidence" value="ECO:0007669"/>
    <property type="project" value="UniProtKB-SubCell"/>
</dbReference>
<dbReference type="InterPro" id="IPR054354">
    <property type="entry name" value="DYNC2H1-like_lid"/>
</dbReference>
<feature type="coiled-coil region" evidence="23">
    <location>
        <begin position="3076"/>
        <end position="3166"/>
    </location>
</feature>
<dbReference type="GO" id="GO:0030286">
    <property type="term" value="C:dynein complex"/>
    <property type="evidence" value="ECO:0007669"/>
    <property type="project" value="UniProtKB-KW"/>
</dbReference>
<gene>
    <name evidence="25" type="ORF">Pmani_011573</name>
</gene>
<dbReference type="Gene3D" id="1.20.58.1120">
    <property type="match status" value="1"/>
</dbReference>
<keyword evidence="12 23" id="KW-0175">Coiled coil</keyword>
<evidence type="ECO:0000256" key="4">
    <source>
        <dbReference type="ARBA" id="ARBA00022473"/>
    </source>
</evidence>
<keyword evidence="4" id="KW-0217">Developmental protein</keyword>
<evidence type="ECO:0000256" key="9">
    <source>
        <dbReference type="ARBA" id="ARBA00022794"/>
    </source>
</evidence>
<evidence type="ECO:0000256" key="12">
    <source>
        <dbReference type="ARBA" id="ARBA00023054"/>
    </source>
</evidence>
<evidence type="ECO:0000313" key="25">
    <source>
        <dbReference type="EMBL" id="KAK4317309.1"/>
    </source>
</evidence>
<evidence type="ECO:0000313" key="26">
    <source>
        <dbReference type="Proteomes" id="UP001292094"/>
    </source>
</evidence>
<dbReference type="SUPFAM" id="SSF52540">
    <property type="entry name" value="P-loop containing nucleoside triphosphate hydrolases"/>
    <property type="match status" value="4"/>
</dbReference>
<evidence type="ECO:0000256" key="23">
    <source>
        <dbReference type="SAM" id="Coils"/>
    </source>
</evidence>
<feature type="domain" description="AAA+ ATPase" evidence="24">
    <location>
        <begin position="1672"/>
        <end position="1818"/>
    </location>
</feature>
<keyword evidence="17" id="KW-0966">Cell projection</keyword>
<evidence type="ECO:0000256" key="20">
    <source>
        <dbReference type="ARBA" id="ARBA00078768"/>
    </source>
</evidence>
<dbReference type="GO" id="GO:0005930">
    <property type="term" value="C:axoneme"/>
    <property type="evidence" value="ECO:0007669"/>
    <property type="project" value="UniProtKB-SubCell"/>
</dbReference>
<keyword evidence="8" id="KW-0547">Nucleotide-binding</keyword>
<evidence type="ECO:0000256" key="7">
    <source>
        <dbReference type="ARBA" id="ARBA00022701"/>
    </source>
</evidence>
<dbReference type="InterPro" id="IPR026983">
    <property type="entry name" value="DHC"/>
</dbReference>
<evidence type="ECO:0000256" key="13">
    <source>
        <dbReference type="ARBA" id="ARBA00023069"/>
    </source>
</evidence>
<dbReference type="Gene3D" id="6.10.140.1060">
    <property type="match status" value="1"/>
</dbReference>
<dbReference type="InterPro" id="IPR013594">
    <property type="entry name" value="Dynein_heavy_tail"/>
</dbReference>
<dbReference type="FunFam" id="3.40.50.300:FF:000710">
    <property type="entry name" value="Cytoplasmic dynein 2 heavy chain 1"/>
    <property type="match status" value="1"/>
</dbReference>
<dbReference type="InterPro" id="IPR027417">
    <property type="entry name" value="P-loop_NTPase"/>
</dbReference>
<dbReference type="FunFam" id="1.10.8.1220:FF:000003">
    <property type="entry name" value="Dynein cytoplasmic 2 heavy chain 1"/>
    <property type="match status" value="1"/>
</dbReference>
<dbReference type="InterPro" id="IPR042219">
    <property type="entry name" value="AAA_lid_11_sf"/>
</dbReference>
<dbReference type="EMBL" id="JAWZYT010000930">
    <property type="protein sequence ID" value="KAK4317309.1"/>
    <property type="molecule type" value="Genomic_DNA"/>
</dbReference>
<dbReference type="InterPro" id="IPR035699">
    <property type="entry name" value="AAA_6"/>
</dbReference>
<dbReference type="GO" id="GO:0045505">
    <property type="term" value="F:dynein intermediate chain binding"/>
    <property type="evidence" value="ECO:0007669"/>
    <property type="project" value="InterPro"/>
</dbReference>
<dbReference type="Gene3D" id="3.40.50.300">
    <property type="entry name" value="P-loop containing nucleotide triphosphate hydrolases"/>
    <property type="match status" value="5"/>
</dbReference>
<organism evidence="25 26">
    <name type="scientific">Petrolisthes manimaculis</name>
    <dbReference type="NCBI Taxonomy" id="1843537"/>
    <lineage>
        <taxon>Eukaryota</taxon>
        <taxon>Metazoa</taxon>
        <taxon>Ecdysozoa</taxon>
        <taxon>Arthropoda</taxon>
        <taxon>Crustacea</taxon>
        <taxon>Multicrustacea</taxon>
        <taxon>Malacostraca</taxon>
        <taxon>Eumalacostraca</taxon>
        <taxon>Eucarida</taxon>
        <taxon>Decapoda</taxon>
        <taxon>Pleocyemata</taxon>
        <taxon>Anomura</taxon>
        <taxon>Galatheoidea</taxon>
        <taxon>Porcellanidae</taxon>
        <taxon>Petrolisthes</taxon>
    </lineage>
</organism>
<feature type="coiled-coil region" evidence="23">
    <location>
        <begin position="2874"/>
        <end position="2933"/>
    </location>
</feature>
<dbReference type="FunFam" id="3.40.50.300:FF:000706">
    <property type="entry name" value="Cytoplasmic dynein 2 heavy chain 1"/>
    <property type="match status" value="1"/>
</dbReference>
<dbReference type="Pfam" id="PF18199">
    <property type="entry name" value="Dynein_C"/>
    <property type="match status" value="1"/>
</dbReference>
<dbReference type="FunFam" id="1.20.140.100:FF:000002">
    <property type="entry name" value="Cytoplasmic dynein heavy chain 1"/>
    <property type="match status" value="1"/>
</dbReference>
<keyword evidence="5" id="KW-1003">Cell membrane</keyword>
<evidence type="ECO:0000256" key="5">
    <source>
        <dbReference type="ARBA" id="ARBA00022475"/>
    </source>
</evidence>
<dbReference type="Gene3D" id="3.10.490.20">
    <property type="match status" value="1"/>
</dbReference>
<dbReference type="Pfam" id="PF03028">
    <property type="entry name" value="Dynein_heavy"/>
    <property type="match status" value="1"/>
</dbReference>
<evidence type="ECO:0000256" key="18">
    <source>
        <dbReference type="ARBA" id="ARBA00023902"/>
    </source>
</evidence>
<dbReference type="Pfam" id="PF21264">
    <property type="entry name" value="DYNC2H1_AAA_dom"/>
    <property type="match status" value="1"/>
</dbReference>
<keyword evidence="16" id="KW-0206">Cytoskeleton</keyword>
<dbReference type="Pfam" id="PF18198">
    <property type="entry name" value="AAA_lid_11"/>
    <property type="match status" value="1"/>
</dbReference>
<dbReference type="Gene3D" id="1.20.1270.280">
    <property type="match status" value="1"/>
</dbReference>
<feature type="domain" description="AAA+ ATPase" evidence="24">
    <location>
        <begin position="2274"/>
        <end position="2422"/>
    </location>
</feature>
<evidence type="ECO:0000256" key="17">
    <source>
        <dbReference type="ARBA" id="ARBA00023273"/>
    </source>
</evidence>
<dbReference type="Gene3D" id="1.20.920.30">
    <property type="match status" value="1"/>
</dbReference>
<keyword evidence="13" id="KW-0969">Cilium</keyword>
<dbReference type="Gene3D" id="3.20.180.20">
    <property type="entry name" value="Dynein heavy chain, N-terminal domain 2"/>
    <property type="match status" value="1"/>
</dbReference>
<evidence type="ECO:0000256" key="11">
    <source>
        <dbReference type="ARBA" id="ARBA00023017"/>
    </source>
</evidence>
<dbReference type="PANTHER" id="PTHR45703">
    <property type="entry name" value="DYNEIN HEAVY CHAIN"/>
    <property type="match status" value="1"/>
</dbReference>
<dbReference type="InterPro" id="IPR042228">
    <property type="entry name" value="Dynein_linker_3"/>
</dbReference>
<dbReference type="Pfam" id="PF12774">
    <property type="entry name" value="AAA_6"/>
    <property type="match status" value="1"/>
</dbReference>
<comment type="subcellular location">
    <subcellularLocation>
        <location evidence="1">Cell membrane</location>
        <topology evidence="1">Peripheral membrane protein</topology>
    </subcellularLocation>
    <subcellularLocation>
        <location evidence="2">Cytoplasm</location>
        <location evidence="2">Cytoskeleton</location>
        <location evidence="2">Cilium axoneme</location>
    </subcellularLocation>
</comment>
<dbReference type="Gene3D" id="1.10.8.1220">
    <property type="match status" value="1"/>
</dbReference>
<keyword evidence="7" id="KW-0493">Microtubule</keyword>
<dbReference type="InterPro" id="IPR004273">
    <property type="entry name" value="Dynein_heavy_D6_P-loop"/>
</dbReference>
<comment type="caution">
    <text evidence="25">The sequence shown here is derived from an EMBL/GenBank/DDBJ whole genome shotgun (WGS) entry which is preliminary data.</text>
</comment>
<protein>
    <recommendedName>
        <fullName evidence="18">Cytoplasmic dynein 2 heavy chain 1</fullName>
    </recommendedName>
    <alternativeName>
        <fullName evidence="20">Cytoplasmic dynein 2 heavy chain</fullName>
    </alternativeName>
    <alternativeName>
        <fullName evidence="21">Dynein cytoplasmic heavy chain 2</fullName>
    </alternativeName>
    <alternativeName>
        <fullName evidence="22">Dynein heavy chain isotype 1B</fullName>
    </alternativeName>
</protein>
<evidence type="ECO:0000256" key="1">
    <source>
        <dbReference type="ARBA" id="ARBA00004202"/>
    </source>
</evidence>
<proteinExistence type="inferred from homology"/>
<evidence type="ECO:0000256" key="22">
    <source>
        <dbReference type="ARBA" id="ARBA00083782"/>
    </source>
</evidence>
<evidence type="ECO:0000256" key="15">
    <source>
        <dbReference type="ARBA" id="ARBA00023175"/>
    </source>
</evidence>
<evidence type="ECO:0000256" key="8">
    <source>
        <dbReference type="ARBA" id="ARBA00022741"/>
    </source>
</evidence>
<keyword evidence="15" id="KW-0505">Motor protein</keyword>